<dbReference type="PANTHER" id="PTHR11097:SF14">
    <property type="entry name" value="EXOSOME COMPLEX COMPONENT RRP45"/>
    <property type="match status" value="1"/>
</dbReference>
<dbReference type="GO" id="GO:0034475">
    <property type="term" value="P:U4 snRNA 3'-end processing"/>
    <property type="evidence" value="ECO:0007669"/>
    <property type="project" value="TreeGrafter"/>
</dbReference>
<feature type="region of interest" description="Disordered" evidence="5">
    <location>
        <begin position="358"/>
        <end position="427"/>
    </location>
</feature>
<dbReference type="GO" id="GO:0000467">
    <property type="term" value="P:exonucleolytic trimming to generate mature 3'-end of 5.8S rRNA from tricistronic rRNA transcript (SSU-rRNA, 5.8S rRNA, LSU-rRNA)"/>
    <property type="evidence" value="ECO:0007669"/>
    <property type="project" value="TreeGrafter"/>
</dbReference>
<dbReference type="PANTHER" id="PTHR11097">
    <property type="entry name" value="EXOSOME COMPLEX EXONUCLEASE RIBOSOMAL RNA PROCESSING PROTEIN"/>
    <property type="match status" value="1"/>
</dbReference>
<name>A0A830HQ37_9CHLO</name>
<dbReference type="GO" id="GO:0071038">
    <property type="term" value="P:TRAMP-dependent tRNA surveillance pathway"/>
    <property type="evidence" value="ECO:0007669"/>
    <property type="project" value="TreeGrafter"/>
</dbReference>
<dbReference type="Proteomes" id="UP000660262">
    <property type="component" value="Unassembled WGS sequence"/>
</dbReference>
<evidence type="ECO:0000256" key="3">
    <source>
        <dbReference type="ARBA" id="ARBA00006678"/>
    </source>
</evidence>
<dbReference type="InterPro" id="IPR015847">
    <property type="entry name" value="ExoRNase_PH_dom2"/>
</dbReference>
<dbReference type="InterPro" id="IPR036345">
    <property type="entry name" value="ExoRNase_PH_dom2_sf"/>
</dbReference>
<reference evidence="7" key="1">
    <citation type="submission" date="2020-10" db="EMBL/GenBank/DDBJ databases">
        <title>Unveiling of a novel bifunctional photoreceptor, Dualchrome1, isolated from a cosmopolitan green alga.</title>
        <authorList>
            <person name="Suzuki S."/>
            <person name="Kawachi M."/>
        </authorList>
    </citation>
    <scope>NUCLEOTIDE SEQUENCE</scope>
    <source>
        <strain evidence="7">NIES 2893</strain>
    </source>
</reference>
<dbReference type="SUPFAM" id="SSF55666">
    <property type="entry name" value="Ribonuclease PH domain 2-like"/>
    <property type="match status" value="1"/>
</dbReference>
<organism evidence="7 8">
    <name type="scientific">Pycnococcus provasolii</name>
    <dbReference type="NCBI Taxonomy" id="41880"/>
    <lineage>
        <taxon>Eukaryota</taxon>
        <taxon>Viridiplantae</taxon>
        <taxon>Chlorophyta</taxon>
        <taxon>Pseudoscourfieldiophyceae</taxon>
        <taxon>Pseudoscourfieldiales</taxon>
        <taxon>Pycnococcaceae</taxon>
        <taxon>Pycnococcus</taxon>
    </lineage>
</organism>
<dbReference type="GO" id="GO:0071035">
    <property type="term" value="P:nuclear polyadenylation-dependent rRNA catabolic process"/>
    <property type="evidence" value="ECO:0007669"/>
    <property type="project" value="TreeGrafter"/>
</dbReference>
<evidence type="ECO:0000256" key="4">
    <source>
        <dbReference type="ARBA" id="ARBA00022490"/>
    </source>
</evidence>
<protein>
    <recommendedName>
        <fullName evidence="6">Exoribonuclease phosphorolytic domain-containing protein</fullName>
    </recommendedName>
</protein>
<dbReference type="OrthoDB" id="10264038at2759"/>
<sequence>MRAPAAAAASVTYVPCRLSGSSNIPARSKHRSVHIQIRNNNSAVVTLGRTQATAHVRAVLAPPSSRHTRTGREGTLRFRAASAPHEEALASLEAGAARVLERAFVGRQRRALDLESLCVTAGKRVWHIEVALAITCADDGCATEALGIAAVAALRAFRRPEVSVDTTGANVTHIDGADDAHADKVVVHDPRDREPVPLSLLTQPLPFQFAVLDGVIIPDPTPLEVAAASAPRGAETGSEVMVVVNERGEVSQLAKLGGGAMSPDAINKCMTAASRRHEEIMKVIDETLASHEKAKIAARIRRHGAAVAASRKDDRAMAAASASANAASGMVVDAAPPPTQGNHNLAGTIGLRRMDAPTLEGAPPAVPDAWPPSHGPASKTAKSSVIGPDDTPANTDAQRHPTMLAEDPSDLEDALLVKKAKKAKRKS</sequence>
<gene>
    <name evidence="7" type="ORF">PPROV_000759000</name>
</gene>
<dbReference type="InterPro" id="IPR050590">
    <property type="entry name" value="Exosome_comp_Rrp42_subfam"/>
</dbReference>
<evidence type="ECO:0000256" key="5">
    <source>
        <dbReference type="SAM" id="MobiDB-lite"/>
    </source>
</evidence>
<feature type="compositionally biased region" description="Basic residues" evidence="5">
    <location>
        <begin position="418"/>
        <end position="427"/>
    </location>
</feature>
<proteinExistence type="inferred from homology"/>
<dbReference type="GO" id="GO:0000177">
    <property type="term" value="C:cytoplasmic exosome (RNase complex)"/>
    <property type="evidence" value="ECO:0007669"/>
    <property type="project" value="TreeGrafter"/>
</dbReference>
<evidence type="ECO:0000259" key="6">
    <source>
        <dbReference type="Pfam" id="PF03725"/>
    </source>
</evidence>
<comment type="caution">
    <text evidence="7">The sequence shown here is derived from an EMBL/GenBank/DDBJ whole genome shotgun (WGS) entry which is preliminary data.</text>
</comment>
<dbReference type="EMBL" id="BNJQ01000022">
    <property type="protein sequence ID" value="GHP08853.1"/>
    <property type="molecule type" value="Genomic_DNA"/>
</dbReference>
<dbReference type="Pfam" id="PF03725">
    <property type="entry name" value="RNase_PH_C"/>
    <property type="match status" value="1"/>
</dbReference>
<dbReference type="GO" id="GO:0016075">
    <property type="term" value="P:rRNA catabolic process"/>
    <property type="evidence" value="ECO:0007669"/>
    <property type="project" value="TreeGrafter"/>
</dbReference>
<comment type="subcellular location">
    <subcellularLocation>
        <location evidence="2">Cytoplasm</location>
    </subcellularLocation>
    <subcellularLocation>
        <location evidence="1">Nucleus</location>
    </subcellularLocation>
</comment>
<feature type="domain" description="Exoribonuclease phosphorolytic" evidence="6">
    <location>
        <begin position="207"/>
        <end position="275"/>
    </location>
</feature>
<dbReference type="Gene3D" id="3.30.230.70">
    <property type="entry name" value="GHMP Kinase, N-terminal domain"/>
    <property type="match status" value="1"/>
</dbReference>
<dbReference type="GO" id="GO:0034476">
    <property type="term" value="P:U5 snRNA 3'-end processing"/>
    <property type="evidence" value="ECO:0007669"/>
    <property type="project" value="TreeGrafter"/>
</dbReference>
<dbReference type="GO" id="GO:0071028">
    <property type="term" value="P:nuclear mRNA surveillance"/>
    <property type="evidence" value="ECO:0007669"/>
    <property type="project" value="TreeGrafter"/>
</dbReference>
<keyword evidence="8" id="KW-1185">Reference proteome</keyword>
<evidence type="ECO:0000256" key="1">
    <source>
        <dbReference type="ARBA" id="ARBA00004123"/>
    </source>
</evidence>
<accession>A0A830HQ37</accession>
<dbReference type="GO" id="GO:0034473">
    <property type="term" value="P:U1 snRNA 3'-end processing"/>
    <property type="evidence" value="ECO:0007669"/>
    <property type="project" value="TreeGrafter"/>
</dbReference>
<evidence type="ECO:0000313" key="8">
    <source>
        <dbReference type="Proteomes" id="UP000660262"/>
    </source>
</evidence>
<dbReference type="AlphaFoldDB" id="A0A830HQ37"/>
<evidence type="ECO:0000313" key="7">
    <source>
        <dbReference type="EMBL" id="GHP08853.1"/>
    </source>
</evidence>
<evidence type="ECO:0000256" key="2">
    <source>
        <dbReference type="ARBA" id="ARBA00004496"/>
    </source>
</evidence>
<dbReference type="SUPFAM" id="SSF54211">
    <property type="entry name" value="Ribosomal protein S5 domain 2-like"/>
    <property type="match status" value="1"/>
</dbReference>
<keyword evidence="4" id="KW-0963">Cytoplasm</keyword>
<comment type="similarity">
    <text evidence="3">Belongs to the RNase PH family.</text>
</comment>
<dbReference type="GO" id="GO:0035925">
    <property type="term" value="F:mRNA 3'-UTR AU-rich region binding"/>
    <property type="evidence" value="ECO:0007669"/>
    <property type="project" value="TreeGrafter"/>
</dbReference>
<feature type="compositionally biased region" description="Pro residues" evidence="5">
    <location>
        <begin position="364"/>
        <end position="374"/>
    </location>
</feature>
<dbReference type="InterPro" id="IPR027408">
    <property type="entry name" value="PNPase/RNase_PH_dom_sf"/>
</dbReference>
<dbReference type="GO" id="GO:0000176">
    <property type="term" value="C:nuclear exosome (RNase complex)"/>
    <property type="evidence" value="ECO:0007669"/>
    <property type="project" value="TreeGrafter"/>
</dbReference>
<dbReference type="InterPro" id="IPR020568">
    <property type="entry name" value="Ribosomal_Su5_D2-typ_SF"/>
</dbReference>